<feature type="transmembrane region" description="Helical" evidence="1">
    <location>
        <begin position="138"/>
        <end position="156"/>
    </location>
</feature>
<dbReference type="EMBL" id="LOJF01000001">
    <property type="protein sequence ID" value="KUH59144.1"/>
    <property type="molecule type" value="Genomic_DNA"/>
</dbReference>
<evidence type="ECO:0000313" key="4">
    <source>
        <dbReference type="Proteomes" id="UP000054078"/>
    </source>
</evidence>
<gene>
    <name evidence="3" type="ORF">AUL39_02090</name>
</gene>
<dbReference type="Proteomes" id="UP000054078">
    <property type="component" value="Unassembled WGS sequence"/>
</dbReference>
<feature type="domain" description="Sensor histidine kinase NatK-like C-terminal" evidence="2">
    <location>
        <begin position="340"/>
        <end position="443"/>
    </location>
</feature>
<keyword evidence="1" id="KW-0812">Transmembrane</keyword>
<evidence type="ECO:0000259" key="2">
    <source>
        <dbReference type="Pfam" id="PF14501"/>
    </source>
</evidence>
<protein>
    <recommendedName>
        <fullName evidence="2">Sensor histidine kinase NatK-like C-terminal domain-containing protein</fullName>
    </recommendedName>
</protein>
<accession>A0A117J4N0</accession>
<organism evidence="3 4">
    <name type="scientific">Tractidigestivibacter scatoligenes</name>
    <name type="common">Olsenella scatoligenes</name>
    <dbReference type="NCBI Taxonomy" id="1299998"/>
    <lineage>
        <taxon>Bacteria</taxon>
        <taxon>Bacillati</taxon>
        <taxon>Actinomycetota</taxon>
        <taxon>Coriobacteriia</taxon>
        <taxon>Coriobacteriales</taxon>
        <taxon>Atopobiaceae</taxon>
        <taxon>Tractidigestivibacter</taxon>
    </lineage>
</organism>
<comment type="caution">
    <text evidence="3">The sequence shown here is derived from an EMBL/GenBank/DDBJ whole genome shotgun (WGS) entry which is preliminary data.</text>
</comment>
<dbReference type="InterPro" id="IPR032834">
    <property type="entry name" value="NatK-like_C"/>
</dbReference>
<reference evidence="3 4" key="1">
    <citation type="submission" date="2015-12" db="EMBL/GenBank/DDBJ databases">
        <title>Draft Genome Sequence of Olsenella scatoligenes SK9K4T; a Producer of 3-Methylindole- (skatole) and 4-Methylphenol- (p-cresol) Isolated from Pig Feces.</title>
        <authorList>
            <person name="Li X."/>
            <person name="Borg B."/>
            <person name="Canibe N."/>
        </authorList>
    </citation>
    <scope>NUCLEOTIDE SEQUENCE [LARGE SCALE GENOMIC DNA]</scope>
    <source>
        <strain evidence="3 4">SK9K4</strain>
    </source>
</reference>
<feature type="transmembrane region" description="Helical" evidence="1">
    <location>
        <begin position="6"/>
        <end position="29"/>
    </location>
</feature>
<keyword evidence="1" id="KW-1133">Transmembrane helix</keyword>
<keyword evidence="4" id="KW-1185">Reference proteome</keyword>
<dbReference type="STRING" id="1299998.AUL39_02090"/>
<dbReference type="InterPro" id="IPR036890">
    <property type="entry name" value="HATPase_C_sf"/>
</dbReference>
<feature type="transmembrane region" description="Helical" evidence="1">
    <location>
        <begin position="201"/>
        <end position="224"/>
    </location>
</feature>
<evidence type="ECO:0000256" key="1">
    <source>
        <dbReference type="SAM" id="Phobius"/>
    </source>
</evidence>
<feature type="transmembrane region" description="Helical" evidence="1">
    <location>
        <begin position="41"/>
        <end position="63"/>
    </location>
</feature>
<dbReference type="Pfam" id="PF14501">
    <property type="entry name" value="HATPase_c_5"/>
    <property type="match status" value="1"/>
</dbReference>
<sequence>MEQLLPAVLSMTGLLVRVALGIALFAGALTPREHFARRMLVIALLLVFAIALVLSAGIASPALSRSQTYVVEVMLFSALLVACSFAVTYLFDASIWTALFCCSAGYAIQNLASGLGEFIWLFVEGTGPAAALSRETPLSTFALLTWLVTLGTYAIAYPLVTRRLSKRGLEQVSDRSMITMMAVVILMVIGFDLVIKGLCEMGIPVAYAVLLRLVHGFICVFTVWMEYELLVNRKLASERDTTERVLAERERQYEQSRESIEAINIKCHDLRHQIRALANGGAVVDPTALADVAREVDVYDAAVRTGNEALDTILTEKSLVCQREGITLTCVADGSALDFMAPADIYALFGNALDNAVDAARWASRRSISVVVRRTMGVTSISVENYYDLGAQPTFEDGLPQTTKADKANHGFGMRSMRAIAERYGGTLVARAEDGTFCLDIML</sequence>
<dbReference type="AlphaFoldDB" id="A0A117J4N0"/>
<dbReference type="SUPFAM" id="SSF55874">
    <property type="entry name" value="ATPase domain of HSP90 chaperone/DNA topoisomerase II/histidine kinase"/>
    <property type="match status" value="1"/>
</dbReference>
<dbReference type="Gene3D" id="3.30.565.10">
    <property type="entry name" value="Histidine kinase-like ATPase, C-terminal domain"/>
    <property type="match status" value="1"/>
</dbReference>
<dbReference type="CDD" id="cd16935">
    <property type="entry name" value="HATPase_AgrC-ComD-like"/>
    <property type="match status" value="1"/>
</dbReference>
<proteinExistence type="predicted"/>
<name>A0A117J4N0_TRASO</name>
<feature type="transmembrane region" description="Helical" evidence="1">
    <location>
        <begin position="177"/>
        <end position="195"/>
    </location>
</feature>
<keyword evidence="1" id="KW-0472">Membrane</keyword>
<feature type="transmembrane region" description="Helical" evidence="1">
    <location>
        <begin position="69"/>
        <end position="91"/>
    </location>
</feature>
<evidence type="ECO:0000313" key="3">
    <source>
        <dbReference type="EMBL" id="KUH59144.1"/>
    </source>
</evidence>